<reference evidence="6 7" key="1">
    <citation type="journal article" date="2016" name="Antonie Van Leeuwenhoek">
        <title>Dongia soli sp. nov., isolated from soil from Dokdo, Korea.</title>
        <authorList>
            <person name="Kim D.U."/>
            <person name="Lee H."/>
            <person name="Kim H."/>
            <person name="Kim S.G."/>
            <person name="Ka J.O."/>
        </authorList>
    </citation>
    <scope>NUCLEOTIDE SEQUENCE [LARGE SCALE GENOMIC DNA]</scope>
    <source>
        <strain evidence="6 7">D78</strain>
    </source>
</reference>
<evidence type="ECO:0000256" key="1">
    <source>
        <dbReference type="ARBA" id="ARBA00009437"/>
    </source>
</evidence>
<dbReference type="SUPFAM" id="SSF46785">
    <property type="entry name" value="Winged helix' DNA-binding domain"/>
    <property type="match status" value="1"/>
</dbReference>
<evidence type="ECO:0000259" key="5">
    <source>
        <dbReference type="PROSITE" id="PS50931"/>
    </source>
</evidence>
<comment type="similarity">
    <text evidence="1">Belongs to the LysR transcriptional regulatory family.</text>
</comment>
<accession>A0ABU5E832</accession>
<dbReference type="PRINTS" id="PR00039">
    <property type="entry name" value="HTHLYSR"/>
</dbReference>
<keyword evidence="7" id="KW-1185">Reference proteome</keyword>
<comment type="caution">
    <text evidence="6">The sequence shown here is derived from an EMBL/GenBank/DDBJ whole genome shotgun (WGS) entry which is preliminary data.</text>
</comment>
<protein>
    <submittedName>
        <fullName evidence="6">LysR substrate-binding domain-containing protein</fullName>
    </submittedName>
</protein>
<dbReference type="InterPro" id="IPR000847">
    <property type="entry name" value="LysR_HTH_N"/>
</dbReference>
<dbReference type="Pfam" id="PF03466">
    <property type="entry name" value="LysR_substrate"/>
    <property type="match status" value="1"/>
</dbReference>
<evidence type="ECO:0000256" key="4">
    <source>
        <dbReference type="ARBA" id="ARBA00023163"/>
    </source>
</evidence>
<dbReference type="Pfam" id="PF00126">
    <property type="entry name" value="HTH_1"/>
    <property type="match status" value="1"/>
</dbReference>
<evidence type="ECO:0000256" key="3">
    <source>
        <dbReference type="ARBA" id="ARBA00023125"/>
    </source>
</evidence>
<keyword evidence="3" id="KW-0238">DNA-binding</keyword>
<keyword evidence="4" id="KW-0804">Transcription</keyword>
<dbReference type="PANTHER" id="PTHR30537:SF26">
    <property type="entry name" value="GLYCINE CLEAVAGE SYSTEM TRANSCRIPTIONAL ACTIVATOR"/>
    <property type="match status" value="1"/>
</dbReference>
<dbReference type="InterPro" id="IPR005119">
    <property type="entry name" value="LysR_subst-bd"/>
</dbReference>
<dbReference type="SUPFAM" id="SSF53850">
    <property type="entry name" value="Periplasmic binding protein-like II"/>
    <property type="match status" value="1"/>
</dbReference>
<dbReference type="Proteomes" id="UP001279642">
    <property type="component" value="Unassembled WGS sequence"/>
</dbReference>
<name>A0ABU5E832_9PROT</name>
<evidence type="ECO:0000313" key="6">
    <source>
        <dbReference type="EMBL" id="MDY0881718.1"/>
    </source>
</evidence>
<dbReference type="PROSITE" id="PS50931">
    <property type="entry name" value="HTH_LYSR"/>
    <property type="match status" value="1"/>
</dbReference>
<dbReference type="InterPro" id="IPR036388">
    <property type="entry name" value="WH-like_DNA-bd_sf"/>
</dbReference>
<proteinExistence type="inferred from homology"/>
<dbReference type="Gene3D" id="1.10.10.10">
    <property type="entry name" value="Winged helix-like DNA-binding domain superfamily/Winged helix DNA-binding domain"/>
    <property type="match status" value="1"/>
</dbReference>
<dbReference type="InterPro" id="IPR036390">
    <property type="entry name" value="WH_DNA-bd_sf"/>
</dbReference>
<feature type="domain" description="HTH lysR-type" evidence="5">
    <location>
        <begin position="14"/>
        <end position="71"/>
    </location>
</feature>
<dbReference type="RefSeq" id="WP_320506772.1">
    <property type="nucleotide sequence ID" value="NZ_JAXCLW010000001.1"/>
</dbReference>
<organism evidence="6 7">
    <name type="scientific">Dongia soli</name>
    <dbReference type="NCBI Taxonomy" id="600628"/>
    <lineage>
        <taxon>Bacteria</taxon>
        <taxon>Pseudomonadati</taxon>
        <taxon>Pseudomonadota</taxon>
        <taxon>Alphaproteobacteria</taxon>
        <taxon>Rhodospirillales</taxon>
        <taxon>Dongiaceae</taxon>
        <taxon>Dongia</taxon>
    </lineage>
</organism>
<dbReference type="Gene3D" id="3.40.190.10">
    <property type="entry name" value="Periplasmic binding protein-like II"/>
    <property type="match status" value="2"/>
</dbReference>
<gene>
    <name evidence="6" type="ORF">SMD27_02580</name>
</gene>
<evidence type="ECO:0000313" key="7">
    <source>
        <dbReference type="Proteomes" id="UP001279642"/>
    </source>
</evidence>
<dbReference type="InterPro" id="IPR058163">
    <property type="entry name" value="LysR-type_TF_proteobact-type"/>
</dbReference>
<dbReference type="PANTHER" id="PTHR30537">
    <property type="entry name" value="HTH-TYPE TRANSCRIPTIONAL REGULATOR"/>
    <property type="match status" value="1"/>
</dbReference>
<dbReference type="CDD" id="cd08432">
    <property type="entry name" value="PBP2_GcdR_TrpI_HvrB_AmpR_like"/>
    <property type="match status" value="1"/>
</dbReference>
<sequence length="318" mass="34848">MSDISKTNIMGDLPPLAALPAFEAAARFGSFSKAAQHLGSSQPAISQQIRQLEGALGQKLFQRRSQGVALTPAGKEFRQAVETGFQVLRQATQALRQPATRAEITVATDFAFAAYWLLPRLERFKATMPAVDVRILTAQHVDDLGSASADIAILFGKAPAAGRRGRGKLLFAEKVYPVCAPSYAGGPPRGKPNWMAEAALLHLDDMPAPSSPDRRSERWFTWADWLREARFDEKLRGRQLRFNNYTLVLQAAIAGQGIALGWAPLVEPLIAAGQLRRAHHHVSQSPRGYFLSRTDRQNPSADAFIDWLEGEAQPASRG</sequence>
<evidence type="ECO:0000256" key="2">
    <source>
        <dbReference type="ARBA" id="ARBA00023015"/>
    </source>
</evidence>
<dbReference type="EMBL" id="JAXCLW010000001">
    <property type="protein sequence ID" value="MDY0881718.1"/>
    <property type="molecule type" value="Genomic_DNA"/>
</dbReference>
<keyword evidence="2" id="KW-0805">Transcription regulation</keyword>